<reference evidence="1" key="1">
    <citation type="journal article" date="2020" name="Nature">
        <title>Giant virus diversity and host interactions through global metagenomics.</title>
        <authorList>
            <person name="Schulz F."/>
            <person name="Roux S."/>
            <person name="Paez-Espino D."/>
            <person name="Jungbluth S."/>
            <person name="Walsh D.A."/>
            <person name="Denef V.J."/>
            <person name="McMahon K.D."/>
            <person name="Konstantinidis K.T."/>
            <person name="Eloe-Fadrosh E.A."/>
            <person name="Kyrpides N.C."/>
            <person name="Woyke T."/>
        </authorList>
    </citation>
    <scope>NUCLEOTIDE SEQUENCE</scope>
    <source>
        <strain evidence="1">GVMAG-M-3300010158-13</strain>
    </source>
</reference>
<evidence type="ECO:0008006" key="2">
    <source>
        <dbReference type="Google" id="ProtNLM"/>
    </source>
</evidence>
<evidence type="ECO:0000313" key="1">
    <source>
        <dbReference type="EMBL" id="QHS87751.1"/>
    </source>
</evidence>
<dbReference type="InterPro" id="IPR036397">
    <property type="entry name" value="RNaseH_sf"/>
</dbReference>
<sequence length="292" mass="33711">MKLLSFDIGIKNMALCCFDISGQDVTILDWTVLNLLEEEAPKQFCSCLLKPKKGTVTSCNKIAKYRKNETLYCEKHANSNKDYLIPFKECSQTSLKKLKVDELKVVCNKYAVPSNLSTKKAILETLDNYFARMCYEPIQIKKRVGAGDTDLVTIGKNMKKLFDEIENIQLPDIVIIENQISPIANRMKTIQGMVAQYFIMKDSDVQIDFVSSANKLKDFKPLENTLRCEPDEKTYQKNKKNGVEYCFEILNSRTSFDTWKHVLNTKKKDDLADCFLQGIWFMNNKLNIMRRT</sequence>
<dbReference type="InterPro" id="IPR012337">
    <property type="entry name" value="RNaseH-like_sf"/>
</dbReference>
<organism evidence="1">
    <name type="scientific">viral metagenome</name>
    <dbReference type="NCBI Taxonomy" id="1070528"/>
    <lineage>
        <taxon>unclassified sequences</taxon>
        <taxon>metagenomes</taxon>
        <taxon>organismal metagenomes</taxon>
    </lineage>
</organism>
<dbReference type="Gene3D" id="3.30.420.10">
    <property type="entry name" value="Ribonuclease H-like superfamily/Ribonuclease H"/>
    <property type="match status" value="1"/>
</dbReference>
<protein>
    <recommendedName>
        <fullName evidence="2">Mitochondrial resolvase Ydc2 catalytic domain-containing protein</fullName>
    </recommendedName>
</protein>
<dbReference type="AlphaFoldDB" id="A0A6C0B7T3"/>
<dbReference type="SUPFAM" id="SSF53098">
    <property type="entry name" value="Ribonuclease H-like"/>
    <property type="match status" value="1"/>
</dbReference>
<proteinExistence type="predicted"/>
<dbReference type="EMBL" id="MN739088">
    <property type="protein sequence ID" value="QHS87751.1"/>
    <property type="molecule type" value="Genomic_DNA"/>
</dbReference>
<dbReference type="GO" id="GO:0003676">
    <property type="term" value="F:nucleic acid binding"/>
    <property type="evidence" value="ECO:0007669"/>
    <property type="project" value="InterPro"/>
</dbReference>
<accession>A0A6C0B7T3</accession>
<name>A0A6C0B7T3_9ZZZZ</name>